<feature type="transmembrane region" description="Helical" evidence="8">
    <location>
        <begin position="314"/>
        <end position="331"/>
    </location>
</feature>
<gene>
    <name evidence="9" type="ordered locus">KKY_3639</name>
</gene>
<dbReference type="Pfam" id="PF01032">
    <property type="entry name" value="FecCD"/>
    <property type="match status" value="1"/>
</dbReference>
<evidence type="ECO:0000256" key="7">
    <source>
        <dbReference type="ARBA" id="ARBA00023136"/>
    </source>
</evidence>
<evidence type="ECO:0000256" key="3">
    <source>
        <dbReference type="ARBA" id="ARBA00022448"/>
    </source>
</evidence>
<reference evidence="9 10" key="1">
    <citation type="journal article" date="2012" name="J. Bacteriol.">
        <title>Complete genome sequence of Pelagibacterium halotolerans B2T.</title>
        <authorList>
            <person name="Huo Y.Y."/>
            <person name="Cheng H."/>
            <person name="Han X.F."/>
            <person name="Jiang X.W."/>
            <person name="Sun C."/>
            <person name="Zhang X.Q."/>
            <person name="Zhu X.F."/>
            <person name="Liu Y.F."/>
            <person name="Li P.F."/>
            <person name="Ni P.X."/>
            <person name="Wu M."/>
        </authorList>
    </citation>
    <scope>NUCLEOTIDE SEQUENCE [LARGE SCALE GENOMIC DNA]</scope>
    <source>
        <strain evidence="10">DSM 22347 / JCM 15775 / CGMCC 1.7692 / B2</strain>
    </source>
</reference>
<dbReference type="SUPFAM" id="SSF81345">
    <property type="entry name" value="ABC transporter involved in vitamin B12 uptake, BtuC"/>
    <property type="match status" value="1"/>
</dbReference>
<keyword evidence="5 8" id="KW-0812">Transmembrane</keyword>
<sequence length="342" mass="35320">MTLSFAAFVALVIFGFLILLARGTVFIPIDEVVRILLGGEADRDIHRVIVMDARLPKAITAILAGAALGVGGALMQTLFRNPLADPFVLGVSSGAVLGAAIVILGTSTTGWLSGLAIVGQLGVTGAAVAGAGLVLVLALAFARRVGNPTTVLIVGVMFGFLSGALVDVLVYYADPERLQGLASFTRGTVRDVSWYDLQIVAPACISVILVSVLLAKPMNILLLGEHYAATMGIKVRPIQFMALALVAVLAGVVTAYCGAIGFVGLAAPHLVRGVLRDSDHFVVLPGSALVGALLVLLAEYVAGGNGLTNVSLPLNSVTAFVGAPVVLWVLLRRRREAGQVPT</sequence>
<dbReference type="GO" id="GO:0033214">
    <property type="term" value="P:siderophore-iron import into cell"/>
    <property type="evidence" value="ECO:0007669"/>
    <property type="project" value="TreeGrafter"/>
</dbReference>
<keyword evidence="3" id="KW-0813">Transport</keyword>
<dbReference type="InterPro" id="IPR000522">
    <property type="entry name" value="ABC_transptr_permease_BtuC"/>
</dbReference>
<feature type="transmembrane region" description="Helical" evidence="8">
    <location>
        <begin position="193"/>
        <end position="215"/>
    </location>
</feature>
<dbReference type="PANTHER" id="PTHR30472">
    <property type="entry name" value="FERRIC ENTEROBACTIN TRANSPORT SYSTEM PERMEASE PROTEIN"/>
    <property type="match status" value="1"/>
</dbReference>
<feature type="transmembrane region" description="Helical" evidence="8">
    <location>
        <begin position="240"/>
        <end position="262"/>
    </location>
</feature>
<keyword evidence="7 8" id="KW-0472">Membrane</keyword>
<dbReference type="GO" id="GO:0022857">
    <property type="term" value="F:transmembrane transporter activity"/>
    <property type="evidence" value="ECO:0007669"/>
    <property type="project" value="InterPro"/>
</dbReference>
<evidence type="ECO:0000256" key="6">
    <source>
        <dbReference type="ARBA" id="ARBA00022989"/>
    </source>
</evidence>
<evidence type="ECO:0000313" key="9">
    <source>
        <dbReference type="EMBL" id="AEQ53621.1"/>
    </source>
</evidence>
<dbReference type="eggNOG" id="COG0609">
    <property type="taxonomic scope" value="Bacteria"/>
</dbReference>
<evidence type="ECO:0000256" key="1">
    <source>
        <dbReference type="ARBA" id="ARBA00004651"/>
    </source>
</evidence>
<feature type="transmembrane region" description="Helical" evidence="8">
    <location>
        <begin position="151"/>
        <end position="173"/>
    </location>
</feature>
<evidence type="ECO:0000313" key="10">
    <source>
        <dbReference type="Proteomes" id="UP000008850"/>
    </source>
</evidence>
<dbReference type="STRING" id="1082931.KKY_3639"/>
<keyword evidence="10" id="KW-1185">Reference proteome</keyword>
<dbReference type="InterPro" id="IPR037294">
    <property type="entry name" value="ABC_BtuC-like"/>
</dbReference>
<feature type="transmembrane region" description="Helical" evidence="8">
    <location>
        <begin position="58"/>
        <end position="75"/>
    </location>
</feature>
<dbReference type="Gene3D" id="1.10.3470.10">
    <property type="entry name" value="ABC transporter involved in vitamin B12 uptake, BtuC"/>
    <property type="match status" value="1"/>
</dbReference>
<feature type="transmembrane region" description="Helical" evidence="8">
    <location>
        <begin position="111"/>
        <end position="139"/>
    </location>
</feature>
<dbReference type="PANTHER" id="PTHR30472:SF41">
    <property type="entry name" value="TRANSPORT SYSTEM PERMEASE PROTEIN"/>
    <property type="match status" value="1"/>
</dbReference>
<comment type="subcellular location">
    <subcellularLocation>
        <location evidence="1">Cell membrane</location>
        <topology evidence="1">Multi-pass membrane protein</topology>
    </subcellularLocation>
</comment>
<evidence type="ECO:0000256" key="4">
    <source>
        <dbReference type="ARBA" id="ARBA00022475"/>
    </source>
</evidence>
<dbReference type="Proteomes" id="UP000008850">
    <property type="component" value="Chromosome"/>
</dbReference>
<dbReference type="GO" id="GO:0005886">
    <property type="term" value="C:plasma membrane"/>
    <property type="evidence" value="ECO:0007669"/>
    <property type="project" value="UniProtKB-SubCell"/>
</dbReference>
<dbReference type="CDD" id="cd06550">
    <property type="entry name" value="TM_ABC_iron-siderophores_like"/>
    <property type="match status" value="1"/>
</dbReference>
<feature type="transmembrane region" description="Helical" evidence="8">
    <location>
        <begin position="87"/>
        <end position="105"/>
    </location>
</feature>
<feature type="transmembrane region" description="Helical" evidence="8">
    <location>
        <begin position="282"/>
        <end position="302"/>
    </location>
</feature>
<protein>
    <submittedName>
        <fullName evidence="9">Vitamin B12 ABC transporter, permease component BtuC</fullName>
    </submittedName>
</protein>
<organism evidence="9 10">
    <name type="scientific">Pelagibacterium halotolerans (strain DSM 22347 / JCM 15775 / CGMCC 1.7692 / B2)</name>
    <dbReference type="NCBI Taxonomy" id="1082931"/>
    <lineage>
        <taxon>Bacteria</taxon>
        <taxon>Pseudomonadati</taxon>
        <taxon>Pseudomonadota</taxon>
        <taxon>Alphaproteobacteria</taxon>
        <taxon>Hyphomicrobiales</taxon>
        <taxon>Devosiaceae</taxon>
        <taxon>Pelagibacterium</taxon>
    </lineage>
</organism>
<evidence type="ECO:0000256" key="8">
    <source>
        <dbReference type="SAM" id="Phobius"/>
    </source>
</evidence>
<keyword evidence="6 8" id="KW-1133">Transmembrane helix</keyword>
<dbReference type="PATRIC" id="fig|1082931.4.peg.3588"/>
<dbReference type="AlphaFoldDB" id="G4RAY5"/>
<dbReference type="EMBL" id="CP003075">
    <property type="protein sequence ID" value="AEQ53621.1"/>
    <property type="molecule type" value="Genomic_DNA"/>
</dbReference>
<name>G4RAY5_PELHB</name>
<keyword evidence="4" id="KW-1003">Cell membrane</keyword>
<dbReference type="KEGG" id="phl:KKY_3639"/>
<proteinExistence type="inferred from homology"/>
<evidence type="ECO:0000256" key="5">
    <source>
        <dbReference type="ARBA" id="ARBA00022692"/>
    </source>
</evidence>
<accession>G4RAY5</accession>
<comment type="similarity">
    <text evidence="2">Belongs to the binding-protein-dependent transport system permease family. FecCD subfamily.</text>
</comment>
<dbReference type="HOGENOM" id="CLU_013016_0_0_5"/>
<evidence type="ECO:0000256" key="2">
    <source>
        <dbReference type="ARBA" id="ARBA00007935"/>
    </source>
</evidence>